<accession>A0A163L851</accession>
<dbReference type="GO" id="GO:0000166">
    <property type="term" value="F:nucleotide binding"/>
    <property type="evidence" value="ECO:0007669"/>
    <property type="project" value="InterPro"/>
</dbReference>
<dbReference type="Pfam" id="PF01408">
    <property type="entry name" value="GFO_IDH_MocA"/>
    <property type="match status" value="1"/>
</dbReference>
<dbReference type="PANTHER" id="PTHR43249">
    <property type="entry name" value="UDP-N-ACETYL-2-AMINO-2-DEOXY-D-GLUCURONATE OXIDASE"/>
    <property type="match status" value="1"/>
</dbReference>
<dbReference type="AlphaFoldDB" id="A0A163L851"/>
<feature type="domain" description="Gfo/Idh/MocA-like oxidoreductase N-terminal" evidence="1">
    <location>
        <begin position="3"/>
        <end position="122"/>
    </location>
</feature>
<evidence type="ECO:0000313" key="3">
    <source>
        <dbReference type="EMBL" id="KZS47888.1"/>
    </source>
</evidence>
<dbReference type="InterPro" id="IPR036291">
    <property type="entry name" value="NAD(P)-bd_dom_sf"/>
</dbReference>
<dbReference type="PANTHER" id="PTHR43249:SF1">
    <property type="entry name" value="D-GLUCOSIDE 3-DEHYDROGENASE"/>
    <property type="match status" value="1"/>
</dbReference>
<dbReference type="InterPro" id="IPR052515">
    <property type="entry name" value="Gfo/Idh/MocA_Oxidoreductase"/>
</dbReference>
<evidence type="ECO:0000313" key="4">
    <source>
        <dbReference type="Proteomes" id="UP000076796"/>
    </source>
</evidence>
<organism evidence="3 4">
    <name type="scientific">Paenibacillus glucanolyticus</name>
    <dbReference type="NCBI Taxonomy" id="59843"/>
    <lineage>
        <taxon>Bacteria</taxon>
        <taxon>Bacillati</taxon>
        <taxon>Bacillota</taxon>
        <taxon>Bacilli</taxon>
        <taxon>Bacillales</taxon>
        <taxon>Paenibacillaceae</taxon>
        <taxon>Paenibacillus</taxon>
    </lineage>
</organism>
<proteinExistence type="predicted"/>
<dbReference type="Pfam" id="PF22725">
    <property type="entry name" value="GFO_IDH_MocA_C3"/>
    <property type="match status" value="1"/>
</dbReference>
<dbReference type="SUPFAM" id="SSF55347">
    <property type="entry name" value="Glyceraldehyde-3-phosphate dehydrogenase-like, C-terminal domain"/>
    <property type="match status" value="1"/>
</dbReference>
<dbReference type="SUPFAM" id="SSF51735">
    <property type="entry name" value="NAD(P)-binding Rossmann-fold domains"/>
    <property type="match status" value="1"/>
</dbReference>
<sequence length="325" mass="35736">MALNVGIIGTGWFSKMHARILSDMDGVSVAAFVGTSQDKADQAIEGYSSAKAYANVEQMLDDSKPDAVYICVPPFAHGEIESLLVDRHIPFMVEKPLGTNLEIPKKIAQGVKKSGLMTSVGYHFRYTDAAIKAAELLESRKIGMALGYWMGDMPQVYWWRQQEGSGGQFIEQTTHMVDLLRCLLGEVDEVYAAFAHRAMKDMHDNVSVHDVGTATLKLKSGAVAAISNTCILPESEKVGLVIYTEQGSLDIRADRLIVNEQGRRTEYRNAANPYQRENEAFIHAVRTGETSGILSSYEDAVRTMEITYAALQSAETGLPVKIGNH</sequence>
<protein>
    <submittedName>
        <fullName evidence="3">Oxidoreductase</fullName>
    </submittedName>
</protein>
<dbReference type="Gene3D" id="3.30.360.10">
    <property type="entry name" value="Dihydrodipicolinate Reductase, domain 2"/>
    <property type="match status" value="1"/>
</dbReference>
<reference evidence="3" key="1">
    <citation type="journal article" date="2016" name="Genome Announc.">
        <title>Draft genomes of two strains of Paenibacillus glucanolyticus with capability to degrade lignocellulose.</title>
        <authorList>
            <person name="Mathews S.L."/>
            <person name="Pawlak J."/>
            <person name="Grunden A.M."/>
        </authorList>
    </citation>
    <scope>NUCLEOTIDE SEQUENCE [LARGE SCALE GENOMIC DNA]</scope>
    <source>
        <strain evidence="3">SLM1</strain>
    </source>
</reference>
<dbReference type="InterPro" id="IPR055170">
    <property type="entry name" value="GFO_IDH_MocA-like_dom"/>
</dbReference>
<dbReference type="Gene3D" id="3.40.50.720">
    <property type="entry name" value="NAD(P)-binding Rossmann-like Domain"/>
    <property type="match status" value="1"/>
</dbReference>
<evidence type="ECO:0000259" key="1">
    <source>
        <dbReference type="Pfam" id="PF01408"/>
    </source>
</evidence>
<gene>
    <name evidence="3" type="ORF">AWU65_19175</name>
</gene>
<dbReference type="GeneID" id="97556624"/>
<dbReference type="InterPro" id="IPR000683">
    <property type="entry name" value="Gfo/Idh/MocA-like_OxRdtase_N"/>
</dbReference>
<keyword evidence="4" id="KW-1185">Reference proteome</keyword>
<name>A0A163L851_9BACL</name>
<dbReference type="STRING" id="59843.A3958_18570"/>
<dbReference type="OrthoDB" id="9815825at2"/>
<feature type="domain" description="GFO/IDH/MocA-like oxidoreductase" evidence="2">
    <location>
        <begin position="140"/>
        <end position="249"/>
    </location>
</feature>
<dbReference type="EMBL" id="LWMH01000001">
    <property type="protein sequence ID" value="KZS47888.1"/>
    <property type="molecule type" value="Genomic_DNA"/>
</dbReference>
<dbReference type="RefSeq" id="WP_006209263.1">
    <property type="nucleotide sequence ID" value="NZ_CP147845.1"/>
</dbReference>
<dbReference type="Proteomes" id="UP000076796">
    <property type="component" value="Unassembled WGS sequence"/>
</dbReference>
<comment type="caution">
    <text evidence="3">The sequence shown here is derived from an EMBL/GenBank/DDBJ whole genome shotgun (WGS) entry which is preliminary data.</text>
</comment>
<evidence type="ECO:0000259" key="2">
    <source>
        <dbReference type="Pfam" id="PF22725"/>
    </source>
</evidence>